<dbReference type="Proteomes" id="UP000712600">
    <property type="component" value="Unassembled WGS sequence"/>
</dbReference>
<proteinExistence type="predicted"/>
<evidence type="ECO:0000313" key="2">
    <source>
        <dbReference type="Proteomes" id="UP000712600"/>
    </source>
</evidence>
<dbReference type="AlphaFoldDB" id="A0A8S9S7G8"/>
<accession>A0A8S9S7G8</accession>
<comment type="caution">
    <text evidence="1">The sequence shown here is derived from an EMBL/GenBank/DDBJ whole genome shotgun (WGS) entry which is preliminary data.</text>
</comment>
<organism evidence="1 2">
    <name type="scientific">Brassica cretica</name>
    <name type="common">Mustard</name>
    <dbReference type="NCBI Taxonomy" id="69181"/>
    <lineage>
        <taxon>Eukaryota</taxon>
        <taxon>Viridiplantae</taxon>
        <taxon>Streptophyta</taxon>
        <taxon>Embryophyta</taxon>
        <taxon>Tracheophyta</taxon>
        <taxon>Spermatophyta</taxon>
        <taxon>Magnoliopsida</taxon>
        <taxon>eudicotyledons</taxon>
        <taxon>Gunneridae</taxon>
        <taxon>Pentapetalae</taxon>
        <taxon>rosids</taxon>
        <taxon>malvids</taxon>
        <taxon>Brassicales</taxon>
        <taxon>Brassicaceae</taxon>
        <taxon>Brassiceae</taxon>
        <taxon>Brassica</taxon>
    </lineage>
</organism>
<reference evidence="1" key="1">
    <citation type="submission" date="2019-12" db="EMBL/GenBank/DDBJ databases">
        <title>Genome sequencing and annotation of Brassica cretica.</title>
        <authorList>
            <person name="Studholme D.J."/>
            <person name="Sarris P."/>
        </authorList>
    </citation>
    <scope>NUCLEOTIDE SEQUENCE</scope>
    <source>
        <strain evidence="1">PFS-109/04</strain>
        <tissue evidence="1">Leaf</tissue>
    </source>
</reference>
<dbReference type="EMBL" id="QGKX02000088">
    <property type="protein sequence ID" value="KAF3589157.1"/>
    <property type="molecule type" value="Genomic_DNA"/>
</dbReference>
<protein>
    <submittedName>
        <fullName evidence="1">Uncharacterized protein</fullName>
    </submittedName>
</protein>
<evidence type="ECO:0000313" key="1">
    <source>
        <dbReference type="EMBL" id="KAF3589157.1"/>
    </source>
</evidence>
<sequence length="369" mass="42418">MITITRTMQKKQWYMSEGAKRPSIDINTPSSIDIRPKPPSTVREKAKLNNNYLTPDEFGIFRDPDGYARAMDGHALQVSIEDIVEILQMANGTKNLFIQQRNSPTHQQRVTNEFYDTFGRVDDRFKPKNNYGHARDVDGHIICVSKDDIRSLLERASMEDQSYLCLLEHARSFTQTKLVPEIYTKDEINEMFYGVCGAQEKNEGDFQMKLDGVYYTLNDSSWLTTCMEEIKQDIARIQTHRAAEATSPSSIDRKLSTSIGEDLTHSNPIKSQSDSYTRAEIDQLLEEIYITLESAEDKLDRRCDDIYFPVDLTMSSFTSQMEAIHREIVEIQGYIASRLEASTSIDRRNNISTDSRGWIRHTHKESIPT</sequence>
<gene>
    <name evidence="1" type="ORF">F2Q69_00029078</name>
</gene>
<name>A0A8S9S7G8_BRACR</name>